<dbReference type="SMART" id="SM00220">
    <property type="entry name" value="S_TKc"/>
    <property type="match status" value="1"/>
</dbReference>
<dbReference type="InterPro" id="IPR000719">
    <property type="entry name" value="Prot_kinase_dom"/>
</dbReference>
<dbReference type="SUPFAM" id="SSF56112">
    <property type="entry name" value="Protein kinase-like (PK-like)"/>
    <property type="match status" value="1"/>
</dbReference>
<comment type="similarity">
    <text evidence="1 2">Belongs to the nucleosome assembly protein (NAP) family.</text>
</comment>
<evidence type="ECO:0000259" key="4">
    <source>
        <dbReference type="PROSITE" id="PS50011"/>
    </source>
</evidence>
<dbReference type="Pfam" id="PF00069">
    <property type="entry name" value="Pkinase"/>
    <property type="match status" value="1"/>
</dbReference>
<dbReference type="AlphaFoldDB" id="A0AA39HK38"/>
<dbReference type="Gene3D" id="1.10.510.10">
    <property type="entry name" value="Transferase(Phosphotransferase) domain 1"/>
    <property type="match status" value="1"/>
</dbReference>
<dbReference type="SUPFAM" id="SSF143113">
    <property type="entry name" value="NAP-like"/>
    <property type="match status" value="1"/>
</dbReference>
<dbReference type="Pfam" id="PF00956">
    <property type="entry name" value="NAP"/>
    <property type="match status" value="1"/>
</dbReference>
<organism evidence="5 6">
    <name type="scientific">Steinernema hermaphroditum</name>
    <dbReference type="NCBI Taxonomy" id="289476"/>
    <lineage>
        <taxon>Eukaryota</taxon>
        <taxon>Metazoa</taxon>
        <taxon>Ecdysozoa</taxon>
        <taxon>Nematoda</taxon>
        <taxon>Chromadorea</taxon>
        <taxon>Rhabditida</taxon>
        <taxon>Tylenchina</taxon>
        <taxon>Panagrolaimomorpha</taxon>
        <taxon>Strongyloidoidea</taxon>
        <taxon>Steinernematidae</taxon>
        <taxon>Steinernema</taxon>
    </lineage>
</organism>
<evidence type="ECO:0000256" key="2">
    <source>
        <dbReference type="RuleBase" id="RU003876"/>
    </source>
</evidence>
<dbReference type="InterPro" id="IPR002164">
    <property type="entry name" value="NAP_family"/>
</dbReference>
<evidence type="ECO:0000256" key="1">
    <source>
        <dbReference type="ARBA" id="ARBA00009947"/>
    </source>
</evidence>
<dbReference type="GO" id="GO:0005524">
    <property type="term" value="F:ATP binding"/>
    <property type="evidence" value="ECO:0007669"/>
    <property type="project" value="InterPro"/>
</dbReference>
<dbReference type="Proteomes" id="UP001175271">
    <property type="component" value="Unassembled WGS sequence"/>
</dbReference>
<proteinExistence type="inferred from homology"/>
<dbReference type="Gene3D" id="3.30.1120.90">
    <property type="entry name" value="Nucleosome assembly protein"/>
    <property type="match status" value="1"/>
</dbReference>
<dbReference type="InterPro" id="IPR037231">
    <property type="entry name" value="NAP-like_sf"/>
</dbReference>
<comment type="caution">
    <text evidence="5">The sequence shown here is derived from an EMBL/GenBank/DDBJ whole genome shotgun (WGS) entry which is preliminary data.</text>
</comment>
<sequence length="744" mass="83389">MSGRAFLSELVASSEGIEDLTHRHISYTLFQLLCKVARFRTTGLVHGNICPENVAISRDGTLELLEEYAKPSKLSYKAPEVLLEMPVTTDIWSIGVVFGEMMNRKAFFQTAEDRLRQWTTVVETLGSPNPRFYNKVPLHIFTEIVRVPRASGKSPYELLPFDKCSAKGDKAPLTFMNAVDLLGQMLVIDPDERITAEEALQHPYMSRIMLGLQVSDEHADLADLSHFELLMKQATEVVQAAKKLQNSQQYKNLFPNGGIYEKVKFGAAILELEDCLNNKDIAVISFYGALPALRNELLQLYGKVAPPSYGYLPERTAVFISHETAIVEVKQASESLASPALSHFDIWMKHAADVVQAAKKLQNSQQYKDLFPNGGAYEKAYVKLGTGILDLEHCLKNKDTAVNSFYAALPALRNELLKLYGMIAPPSYGYLPVLPLIMDITEIIDLANETVEVPDHLQKTSAEVRRRVCALKQLQVEAYKAQAAFNAKVYELEAQLAAIYTQIGEKRAAIVNGQYEPSNEEATAPLLHVVERTGLAELEREWNNNNPNRGQVGVPDFWLNVIKGNATFAGMITEQDEPILKHLVDLTYTVDLNPQAFTLIFKFAPNNGYFTNTELTKRYEITTDVDDKEPFFYAGPRCLSIDGTHINWLHGKDVTVDGDGHLQQSVFNFFKVAGKRDGLPESALADFELDYEFGEAIRDQIIPRAVLYYTGEAEEADSDYDSCEEDSDEDSDDEETITIEDMDE</sequence>
<dbReference type="GO" id="GO:0006334">
    <property type="term" value="P:nucleosome assembly"/>
    <property type="evidence" value="ECO:0007669"/>
    <property type="project" value="InterPro"/>
</dbReference>
<gene>
    <name evidence="5" type="ORF">QR680_018717</name>
</gene>
<dbReference type="PROSITE" id="PS50011">
    <property type="entry name" value="PROTEIN_KINASE_DOM"/>
    <property type="match status" value="1"/>
</dbReference>
<dbReference type="PANTHER" id="PTHR11875">
    <property type="entry name" value="TESTIS-SPECIFIC Y-ENCODED PROTEIN"/>
    <property type="match status" value="1"/>
</dbReference>
<evidence type="ECO:0000313" key="5">
    <source>
        <dbReference type="EMBL" id="KAK0406661.1"/>
    </source>
</evidence>
<dbReference type="GO" id="GO:0004672">
    <property type="term" value="F:protein kinase activity"/>
    <property type="evidence" value="ECO:0007669"/>
    <property type="project" value="InterPro"/>
</dbReference>
<evidence type="ECO:0000313" key="6">
    <source>
        <dbReference type="Proteomes" id="UP001175271"/>
    </source>
</evidence>
<reference evidence="5" key="1">
    <citation type="submission" date="2023-06" db="EMBL/GenBank/DDBJ databases">
        <title>Genomic analysis of the entomopathogenic nematode Steinernema hermaphroditum.</title>
        <authorList>
            <person name="Schwarz E.M."/>
            <person name="Heppert J.K."/>
            <person name="Baniya A."/>
            <person name="Schwartz H.T."/>
            <person name="Tan C.-H."/>
            <person name="Antoshechkin I."/>
            <person name="Sternberg P.W."/>
            <person name="Goodrich-Blair H."/>
            <person name="Dillman A.R."/>
        </authorList>
    </citation>
    <scope>NUCLEOTIDE SEQUENCE</scope>
    <source>
        <strain evidence="5">PS9179</strain>
        <tissue evidence="5">Whole animal</tissue>
    </source>
</reference>
<name>A0AA39HK38_9BILA</name>
<protein>
    <recommendedName>
        <fullName evidence="4">Protein kinase domain-containing protein</fullName>
    </recommendedName>
</protein>
<dbReference type="EMBL" id="JAUCMV010000004">
    <property type="protein sequence ID" value="KAK0406661.1"/>
    <property type="molecule type" value="Genomic_DNA"/>
</dbReference>
<evidence type="ECO:0000256" key="3">
    <source>
        <dbReference type="SAM" id="MobiDB-lite"/>
    </source>
</evidence>
<dbReference type="InterPro" id="IPR011009">
    <property type="entry name" value="Kinase-like_dom_sf"/>
</dbReference>
<dbReference type="GO" id="GO:0005634">
    <property type="term" value="C:nucleus"/>
    <property type="evidence" value="ECO:0007669"/>
    <property type="project" value="InterPro"/>
</dbReference>
<keyword evidence="6" id="KW-1185">Reference proteome</keyword>
<feature type="domain" description="Protein kinase" evidence="4">
    <location>
        <begin position="1"/>
        <end position="205"/>
    </location>
</feature>
<accession>A0AA39HK38</accession>
<dbReference type="Gene3D" id="1.20.5.1500">
    <property type="match status" value="1"/>
</dbReference>
<feature type="region of interest" description="Disordered" evidence="3">
    <location>
        <begin position="713"/>
        <end position="744"/>
    </location>
</feature>